<dbReference type="RefSeq" id="WP_255718981.1">
    <property type="nucleotide sequence ID" value="NZ_AP024488.1"/>
</dbReference>
<dbReference type="EMBL" id="AP024488">
    <property type="protein sequence ID" value="BCS94651.1"/>
    <property type="molecule type" value="Genomic_DNA"/>
</dbReference>
<keyword evidence="2" id="KW-0488">Methylation</keyword>
<dbReference type="InterPro" id="IPR012902">
    <property type="entry name" value="N_methyl_site"/>
</dbReference>
<evidence type="ECO:0000256" key="6">
    <source>
        <dbReference type="SAM" id="Phobius"/>
    </source>
</evidence>
<evidence type="ECO:0008006" key="9">
    <source>
        <dbReference type="Google" id="ProtNLM"/>
    </source>
</evidence>
<evidence type="ECO:0000256" key="5">
    <source>
        <dbReference type="ARBA" id="ARBA00023136"/>
    </source>
</evidence>
<feature type="transmembrane region" description="Helical" evidence="6">
    <location>
        <begin position="7"/>
        <end position="32"/>
    </location>
</feature>
<keyword evidence="3 6" id="KW-0812">Transmembrane</keyword>
<keyword evidence="4 6" id="KW-1133">Transmembrane helix</keyword>
<evidence type="ECO:0000256" key="2">
    <source>
        <dbReference type="ARBA" id="ARBA00022481"/>
    </source>
</evidence>
<dbReference type="Pfam" id="PF07963">
    <property type="entry name" value="N_methyl"/>
    <property type="match status" value="1"/>
</dbReference>
<protein>
    <recommendedName>
        <fullName evidence="9">Dolichyl-phosphate-mannose--protein mannosyltransferase</fullName>
    </recommendedName>
</protein>
<dbReference type="PROSITE" id="PS00409">
    <property type="entry name" value="PROKAR_NTER_METHYL"/>
    <property type="match status" value="1"/>
</dbReference>
<evidence type="ECO:0000256" key="3">
    <source>
        <dbReference type="ARBA" id="ARBA00022692"/>
    </source>
</evidence>
<evidence type="ECO:0000313" key="8">
    <source>
        <dbReference type="Proteomes" id="UP001320148"/>
    </source>
</evidence>
<reference evidence="7 8" key="1">
    <citation type="submission" date="2021-02" db="EMBL/GenBank/DDBJ databases">
        <title>Complete genome of Desulfoluna sp. strain ASN36.</title>
        <authorList>
            <person name="Takahashi A."/>
            <person name="Kojima H."/>
            <person name="Fukui M."/>
        </authorList>
    </citation>
    <scope>NUCLEOTIDE SEQUENCE [LARGE SCALE GENOMIC DNA]</scope>
    <source>
        <strain evidence="7 8">ASN36</strain>
    </source>
</reference>
<dbReference type="NCBIfam" id="TIGR02532">
    <property type="entry name" value="IV_pilin_GFxxxE"/>
    <property type="match status" value="1"/>
</dbReference>
<evidence type="ECO:0000256" key="1">
    <source>
        <dbReference type="ARBA" id="ARBA00004167"/>
    </source>
</evidence>
<organism evidence="7 8">
    <name type="scientific">Desulfoluna limicola</name>
    <dbReference type="NCBI Taxonomy" id="2810562"/>
    <lineage>
        <taxon>Bacteria</taxon>
        <taxon>Pseudomonadati</taxon>
        <taxon>Thermodesulfobacteriota</taxon>
        <taxon>Desulfobacteria</taxon>
        <taxon>Desulfobacterales</taxon>
        <taxon>Desulfolunaceae</taxon>
        <taxon>Desulfoluna</taxon>
    </lineage>
</organism>
<dbReference type="Pfam" id="PF16734">
    <property type="entry name" value="Pilin_GH"/>
    <property type="match status" value="1"/>
</dbReference>
<dbReference type="Proteomes" id="UP001320148">
    <property type="component" value="Chromosome"/>
</dbReference>
<accession>A0ABM7PBT1</accession>
<dbReference type="Gene3D" id="3.30.700.10">
    <property type="entry name" value="Glycoprotein, Type 4 Pilin"/>
    <property type="match status" value="1"/>
</dbReference>
<keyword evidence="5 6" id="KW-0472">Membrane</keyword>
<sequence>MLKNNKGFTLIELMIVVAIIGVLAAIAIPNFLNYQCKAKQSEAKANLGNIRTSQEAYFAEFDTYATSLANVGFSTKGNSRYSYTSTGSATAFTATALAKAPGLKTAAGDLDQWTITEAGTLTNANNECD</sequence>
<gene>
    <name evidence="7" type="ORF">DSLASN_02830</name>
</gene>
<dbReference type="PANTHER" id="PTHR30093">
    <property type="entry name" value="GENERAL SECRETION PATHWAY PROTEIN G"/>
    <property type="match status" value="1"/>
</dbReference>
<proteinExistence type="predicted"/>
<dbReference type="SUPFAM" id="SSF54523">
    <property type="entry name" value="Pili subunits"/>
    <property type="match status" value="1"/>
</dbReference>
<dbReference type="InterPro" id="IPR031975">
    <property type="entry name" value="Pilin_GH"/>
</dbReference>
<keyword evidence="8" id="KW-1185">Reference proteome</keyword>
<evidence type="ECO:0000313" key="7">
    <source>
        <dbReference type="EMBL" id="BCS94651.1"/>
    </source>
</evidence>
<comment type="subcellular location">
    <subcellularLocation>
        <location evidence="1">Membrane</location>
        <topology evidence="1">Single-pass membrane protein</topology>
    </subcellularLocation>
</comment>
<evidence type="ECO:0000256" key="4">
    <source>
        <dbReference type="ARBA" id="ARBA00022989"/>
    </source>
</evidence>
<name>A0ABM7PBT1_9BACT</name>
<dbReference type="PANTHER" id="PTHR30093:SF44">
    <property type="entry name" value="TYPE II SECRETION SYSTEM CORE PROTEIN G"/>
    <property type="match status" value="1"/>
</dbReference>
<dbReference type="InterPro" id="IPR045584">
    <property type="entry name" value="Pilin-like"/>
</dbReference>